<organism evidence="3 4">
    <name type="scientific">Methylomagnum ishizawai</name>
    <dbReference type="NCBI Taxonomy" id="1760988"/>
    <lineage>
        <taxon>Bacteria</taxon>
        <taxon>Pseudomonadati</taxon>
        <taxon>Pseudomonadota</taxon>
        <taxon>Gammaproteobacteria</taxon>
        <taxon>Methylococcales</taxon>
        <taxon>Methylococcaceae</taxon>
        <taxon>Methylomagnum</taxon>
    </lineage>
</organism>
<dbReference type="InterPro" id="IPR010134">
    <property type="entry name" value="PHA_reg_PhaR"/>
</dbReference>
<dbReference type="RefSeq" id="WP_085210228.1">
    <property type="nucleotide sequence ID" value="NZ_FXAM01000001.1"/>
</dbReference>
<dbReference type="InterPro" id="IPR007897">
    <property type="entry name" value="PHB_accumulat"/>
</dbReference>
<dbReference type="STRING" id="1760988.SAMN02949497_0836"/>
<dbReference type="NCBIfam" id="TIGR01848">
    <property type="entry name" value="PHA_reg_PhaR"/>
    <property type="match status" value="1"/>
</dbReference>
<evidence type="ECO:0000259" key="1">
    <source>
        <dbReference type="Pfam" id="PF05233"/>
    </source>
</evidence>
<protein>
    <submittedName>
        <fullName evidence="3">Polyhydroxyalkanoate synthesis repressor PhaR</fullName>
    </submittedName>
</protein>
<sequence>MQPERIIKKYSNRRLYDTEISAYVTLDDVRRLVKAGVKFKVVDAKTDEDITRSILMQVILEQEERGKPIFTQEMLEQIIRTYGDAMQGFMTRYLEQSMAVFLKQQQAVQEQMANLIQTAPASIYADLAQHNLKLWQTLQEGFLKAYSQERASNPRSPDGA</sequence>
<evidence type="ECO:0000313" key="3">
    <source>
        <dbReference type="EMBL" id="SMF93549.1"/>
    </source>
</evidence>
<dbReference type="Pfam" id="PF05233">
    <property type="entry name" value="PHB_acc"/>
    <property type="match status" value="1"/>
</dbReference>
<dbReference type="EMBL" id="FXAM01000001">
    <property type="protein sequence ID" value="SMF93549.1"/>
    <property type="molecule type" value="Genomic_DNA"/>
</dbReference>
<name>A0A1Y6CSF5_9GAMM</name>
<proteinExistence type="predicted"/>
<dbReference type="Pfam" id="PF07879">
    <property type="entry name" value="PHB_acc_N"/>
    <property type="match status" value="1"/>
</dbReference>
<dbReference type="Proteomes" id="UP000192923">
    <property type="component" value="Unassembled WGS sequence"/>
</dbReference>
<keyword evidence="4" id="KW-1185">Reference proteome</keyword>
<feature type="domain" description="PHB accumulation regulatory" evidence="1">
    <location>
        <begin position="70"/>
        <end position="109"/>
    </location>
</feature>
<reference evidence="3 4" key="1">
    <citation type="submission" date="2016-12" db="EMBL/GenBank/DDBJ databases">
        <authorList>
            <person name="Song W.-J."/>
            <person name="Kurnit D.M."/>
        </authorList>
    </citation>
    <scope>NUCLEOTIDE SEQUENCE [LARGE SCALE GENOMIC DNA]</scope>
    <source>
        <strain evidence="3 4">175</strain>
    </source>
</reference>
<gene>
    <name evidence="3" type="ORF">SAMN02949497_0836</name>
</gene>
<feature type="domain" description="PHA accumulation regulator DNA-binding N-terminal" evidence="2">
    <location>
        <begin position="6"/>
        <end position="66"/>
    </location>
</feature>
<evidence type="ECO:0000313" key="4">
    <source>
        <dbReference type="Proteomes" id="UP000192923"/>
    </source>
</evidence>
<dbReference type="InterPro" id="IPR012909">
    <property type="entry name" value="PHA_DNA-bd_N"/>
</dbReference>
<dbReference type="GO" id="GO:0006355">
    <property type="term" value="P:regulation of DNA-templated transcription"/>
    <property type="evidence" value="ECO:0007669"/>
    <property type="project" value="InterPro"/>
</dbReference>
<evidence type="ECO:0000259" key="2">
    <source>
        <dbReference type="Pfam" id="PF07879"/>
    </source>
</evidence>
<dbReference type="AlphaFoldDB" id="A0A1Y6CSF5"/>
<accession>A0A1Y6CSF5</accession>